<comment type="caution">
    <text evidence="3">The sequence shown here is derived from an EMBL/GenBank/DDBJ whole genome shotgun (WGS) entry which is preliminary data.</text>
</comment>
<dbReference type="AlphaFoldDB" id="A0A2S6CIJ9"/>
<feature type="compositionally biased region" description="Basic residues" evidence="1">
    <location>
        <begin position="12"/>
        <end position="21"/>
    </location>
</feature>
<evidence type="ECO:0000313" key="3">
    <source>
        <dbReference type="EMBL" id="PPJ59556.1"/>
    </source>
</evidence>
<evidence type="ECO:0000313" key="4">
    <source>
        <dbReference type="Proteomes" id="UP000237631"/>
    </source>
</evidence>
<dbReference type="GO" id="GO:0046983">
    <property type="term" value="F:protein dimerization activity"/>
    <property type="evidence" value="ECO:0007669"/>
    <property type="project" value="InterPro"/>
</dbReference>
<evidence type="ECO:0000259" key="2">
    <source>
        <dbReference type="PROSITE" id="PS50888"/>
    </source>
</evidence>
<dbReference type="OrthoDB" id="8964853at2759"/>
<accession>A0A2S6CIJ9</accession>
<gene>
    <name evidence="3" type="ORF">CBER1_09798</name>
</gene>
<feature type="region of interest" description="Disordered" evidence="1">
    <location>
        <begin position="1"/>
        <end position="30"/>
    </location>
</feature>
<feature type="domain" description="BHLH" evidence="2">
    <location>
        <begin position="25"/>
        <end position="79"/>
    </location>
</feature>
<evidence type="ECO:0000256" key="1">
    <source>
        <dbReference type="SAM" id="MobiDB-lite"/>
    </source>
</evidence>
<dbReference type="Gene3D" id="4.10.280.10">
    <property type="entry name" value="Helix-loop-helix DNA-binding domain"/>
    <property type="match status" value="1"/>
</dbReference>
<sequence>MSDNSSEASHDRQRRTKRVRKWTKEDRAKHRVVEKERREAFNESLMELAALIPALETSPQSQLSKHVVVNASIRQHELQMEALATVIAERDALLAEVNQWRSLCEAGAMQVPGDLNSLGAISLPDTASNLPSISPFQLAVAQVQPSATADPIYDNMTLYEEVEQSASHAENSVLAVTLYPQSALQDATCNAAS</sequence>
<dbReference type="SUPFAM" id="SSF47459">
    <property type="entry name" value="HLH, helix-loop-helix DNA-binding domain"/>
    <property type="match status" value="1"/>
</dbReference>
<dbReference type="Proteomes" id="UP000237631">
    <property type="component" value="Unassembled WGS sequence"/>
</dbReference>
<protein>
    <recommendedName>
        <fullName evidence="2">BHLH domain-containing protein</fullName>
    </recommendedName>
</protein>
<dbReference type="Pfam" id="PF00010">
    <property type="entry name" value="HLH"/>
    <property type="match status" value="1"/>
</dbReference>
<name>A0A2S6CIJ9_9PEZI</name>
<dbReference type="EMBL" id="PNEN01000384">
    <property type="protein sequence ID" value="PPJ59556.1"/>
    <property type="molecule type" value="Genomic_DNA"/>
</dbReference>
<organism evidence="3 4">
    <name type="scientific">Cercospora berteroae</name>
    <dbReference type="NCBI Taxonomy" id="357750"/>
    <lineage>
        <taxon>Eukaryota</taxon>
        <taxon>Fungi</taxon>
        <taxon>Dikarya</taxon>
        <taxon>Ascomycota</taxon>
        <taxon>Pezizomycotina</taxon>
        <taxon>Dothideomycetes</taxon>
        <taxon>Dothideomycetidae</taxon>
        <taxon>Mycosphaerellales</taxon>
        <taxon>Mycosphaerellaceae</taxon>
        <taxon>Cercospora</taxon>
    </lineage>
</organism>
<dbReference type="PROSITE" id="PS50888">
    <property type="entry name" value="BHLH"/>
    <property type="match status" value="1"/>
</dbReference>
<dbReference type="InterPro" id="IPR011598">
    <property type="entry name" value="bHLH_dom"/>
</dbReference>
<proteinExistence type="predicted"/>
<dbReference type="InterPro" id="IPR036638">
    <property type="entry name" value="HLH_DNA-bd_sf"/>
</dbReference>
<reference evidence="4" key="1">
    <citation type="journal article" date="2017" name="bioRxiv">
        <title>Conservation of a gene cluster reveals novel cercosporin biosynthetic mechanisms and extends production to the genus Colletotrichum.</title>
        <authorList>
            <person name="de Jonge R."/>
            <person name="Ebert M.K."/>
            <person name="Huitt-Roehl C.R."/>
            <person name="Pal P."/>
            <person name="Suttle J.C."/>
            <person name="Spanner R.E."/>
            <person name="Neubauer J.D."/>
            <person name="Jurick W.M.II."/>
            <person name="Stott K.A."/>
            <person name="Secor G.A."/>
            <person name="Thomma B.P.H.J."/>
            <person name="Van de Peer Y."/>
            <person name="Townsend C.A."/>
            <person name="Bolton M.D."/>
        </authorList>
    </citation>
    <scope>NUCLEOTIDE SEQUENCE [LARGE SCALE GENOMIC DNA]</scope>
    <source>
        <strain evidence="4">CBS538.71</strain>
    </source>
</reference>
<keyword evidence="4" id="KW-1185">Reference proteome</keyword>
<dbReference type="STRING" id="357750.A0A2S6CIJ9"/>